<reference evidence="2 3" key="1">
    <citation type="submission" date="2019-05" db="EMBL/GenBank/DDBJ databases">
        <authorList>
            <consortium name="Science for Life Laboratories"/>
        </authorList>
    </citation>
    <scope>NUCLEOTIDE SEQUENCE [LARGE SCALE GENOMIC DNA]</scope>
    <source>
        <strain evidence="2">Soil9</strain>
    </source>
</reference>
<dbReference type="KEGG" id="gms:SOIL9_40960"/>
<dbReference type="EMBL" id="LR593886">
    <property type="protein sequence ID" value="VTR93618.1"/>
    <property type="molecule type" value="Genomic_DNA"/>
</dbReference>
<feature type="signal peptide" evidence="1">
    <location>
        <begin position="1"/>
        <end position="20"/>
    </location>
</feature>
<name>A0A6P2CWV0_9BACT</name>
<protein>
    <recommendedName>
        <fullName evidence="4">DUF4198 domain-containing protein</fullName>
    </recommendedName>
</protein>
<sequence>MFRFTGAAILFAAAALTAHAHFVFIVPDPKDPAKAVIVFSDDLDTDENVGTEKLATLKLTSRDAAGAEGAVEHKANKHDLTAKVPGSGPRVVYGTLHYGVMQKGDAKPYLLAYHPKAVVGAVATDKLVLGEKVLPVELVPVTAGSNVKFKFISGGKPVADAEVTVIKPDGGKDKAKTDKDGLTQAYPAQGRYGAWAKDVVAKPGEHGGKKFDEARHYATLVTEFPAK</sequence>
<proteinExistence type="predicted"/>
<evidence type="ECO:0000313" key="3">
    <source>
        <dbReference type="Proteomes" id="UP000464178"/>
    </source>
</evidence>
<keyword evidence="1" id="KW-0732">Signal</keyword>
<dbReference type="AlphaFoldDB" id="A0A6P2CWV0"/>
<organism evidence="2 3">
    <name type="scientific">Gemmata massiliana</name>
    <dbReference type="NCBI Taxonomy" id="1210884"/>
    <lineage>
        <taxon>Bacteria</taxon>
        <taxon>Pseudomonadati</taxon>
        <taxon>Planctomycetota</taxon>
        <taxon>Planctomycetia</taxon>
        <taxon>Gemmatales</taxon>
        <taxon>Gemmataceae</taxon>
        <taxon>Gemmata</taxon>
    </lineage>
</organism>
<accession>A0A6P2CWV0</accession>
<evidence type="ECO:0000313" key="2">
    <source>
        <dbReference type="EMBL" id="VTR93618.1"/>
    </source>
</evidence>
<gene>
    <name evidence="2" type="ORF">SOIL9_40960</name>
</gene>
<dbReference type="RefSeq" id="WP_162668312.1">
    <property type="nucleotide sequence ID" value="NZ_LR593886.1"/>
</dbReference>
<keyword evidence="3" id="KW-1185">Reference proteome</keyword>
<dbReference type="Proteomes" id="UP000464178">
    <property type="component" value="Chromosome"/>
</dbReference>
<evidence type="ECO:0008006" key="4">
    <source>
        <dbReference type="Google" id="ProtNLM"/>
    </source>
</evidence>
<evidence type="ECO:0000256" key="1">
    <source>
        <dbReference type="SAM" id="SignalP"/>
    </source>
</evidence>
<feature type="chain" id="PRO_5026699204" description="DUF4198 domain-containing protein" evidence="1">
    <location>
        <begin position="21"/>
        <end position="227"/>
    </location>
</feature>